<proteinExistence type="predicted"/>
<dbReference type="AlphaFoldDB" id="X1SV41"/>
<comment type="caution">
    <text evidence="1">The sequence shown here is derived from an EMBL/GenBank/DDBJ whole genome shotgun (WGS) entry which is preliminary data.</text>
</comment>
<name>X1SV41_9ZZZZ</name>
<dbReference type="EMBL" id="BARW01002498">
    <property type="protein sequence ID" value="GAI71684.1"/>
    <property type="molecule type" value="Genomic_DNA"/>
</dbReference>
<reference evidence="1" key="1">
    <citation type="journal article" date="2014" name="Front. Microbiol.">
        <title>High frequency of phylogenetically diverse reductive dehalogenase-homologous genes in deep subseafloor sedimentary metagenomes.</title>
        <authorList>
            <person name="Kawai M."/>
            <person name="Futagami T."/>
            <person name="Toyoda A."/>
            <person name="Takaki Y."/>
            <person name="Nishi S."/>
            <person name="Hori S."/>
            <person name="Arai W."/>
            <person name="Tsubouchi T."/>
            <person name="Morono Y."/>
            <person name="Uchiyama I."/>
            <person name="Ito T."/>
            <person name="Fujiyama A."/>
            <person name="Inagaki F."/>
            <person name="Takami H."/>
        </authorList>
    </citation>
    <scope>NUCLEOTIDE SEQUENCE</scope>
    <source>
        <strain evidence="1">Expedition CK06-06</strain>
    </source>
</reference>
<sequence length="165" mass="18578">MGVKEKATYGEYYWAMQVEAQKLFGDDSVKASAPYMASLFSDIPLKELLPRGMQKFITALSEPSSFEFLPFAAGVGINAIDEALDILLEAPLAIMKRRAKSHTKETWLTSAQVNTLWARKKIPERFWDEVIASEGYEDVLASALYESQLSYPSIPDLVLYSRYHG</sequence>
<protein>
    <submittedName>
        <fullName evidence="1">Uncharacterized protein</fullName>
    </submittedName>
</protein>
<gene>
    <name evidence="1" type="ORF">S12H4_06923</name>
</gene>
<evidence type="ECO:0000313" key="1">
    <source>
        <dbReference type="EMBL" id="GAI71684.1"/>
    </source>
</evidence>
<organism evidence="1">
    <name type="scientific">marine sediment metagenome</name>
    <dbReference type="NCBI Taxonomy" id="412755"/>
    <lineage>
        <taxon>unclassified sequences</taxon>
        <taxon>metagenomes</taxon>
        <taxon>ecological metagenomes</taxon>
    </lineage>
</organism>
<feature type="non-terminal residue" evidence="1">
    <location>
        <position position="165"/>
    </location>
</feature>
<accession>X1SV41</accession>